<dbReference type="GeneID" id="136076998"/>
<reference evidence="2" key="1">
    <citation type="submission" date="2025-05" db="UniProtKB">
        <authorList>
            <consortium name="RefSeq"/>
        </authorList>
    </citation>
    <scope>NUCLEOTIDE SEQUENCE [LARGE SCALE GENOMIC DNA]</scope>
</reference>
<feature type="domain" description="DUF4371" evidence="1">
    <location>
        <begin position="4"/>
        <end position="89"/>
    </location>
</feature>
<proteinExistence type="predicted"/>
<dbReference type="InterPro" id="IPR012337">
    <property type="entry name" value="RNaseH-like_sf"/>
</dbReference>
<dbReference type="SUPFAM" id="SSF53098">
    <property type="entry name" value="Ribonuclease H-like"/>
    <property type="match status" value="1"/>
</dbReference>
<dbReference type="InterPro" id="IPR025398">
    <property type="entry name" value="DUF4371"/>
</dbReference>
<accession>A0ABM4BE34</accession>
<organism evidence="2 3">
    <name type="scientific">Hydra vulgaris</name>
    <name type="common">Hydra</name>
    <name type="synonym">Hydra attenuata</name>
    <dbReference type="NCBI Taxonomy" id="6087"/>
    <lineage>
        <taxon>Eukaryota</taxon>
        <taxon>Metazoa</taxon>
        <taxon>Cnidaria</taxon>
        <taxon>Hydrozoa</taxon>
        <taxon>Hydroidolina</taxon>
        <taxon>Anthoathecata</taxon>
        <taxon>Aplanulata</taxon>
        <taxon>Hydridae</taxon>
        <taxon>Hydra</taxon>
    </lineage>
</organism>
<dbReference type="PANTHER" id="PTHR46289:SF16">
    <property type="entry name" value="52 KDA REPRESSOR OF THE INHIBITOR OF THE PROTEIN KINASE"/>
    <property type="match status" value="1"/>
</dbReference>
<evidence type="ECO:0000313" key="3">
    <source>
        <dbReference type="RefSeq" id="XP_065647218.1"/>
    </source>
</evidence>
<sequence length="449" mass="50884">MVKEIKAATFYSILADEVTSHNREDLAFCIRFVDQNKDIREEFLSFLRVPRITGEVIASTMIQFLQDVNLDLKNIRGQGYDGAANISSDNVGVQRKIKNESPKAVYVHCSGQCLNLVIAHSCSLPNTRNIIAKLKNCCLFFLTSPKRESLLQSIVMKALPDISKPRKGLIDLCRSRYSSRHDSYRHFYQAYCYVIIALEYIAYCANKDSCGEDFTNVTWDTTSRDNANSLLTSLMSFDFIISFLTMYQFLSHLEGITVKLQGRTEDIIMAYHEIAEVKSVYKDILRNMDEEFSRVYTQAERMACSVNTEPTKARIVGRQIMRNNAPAINPEEYYRRNFAIPFLNHISSELESQFSDLSILFSKLLGLVPSTLCEEGGASLQNVVKFYAEDLPSADLFPSASIKRMRRRVIPKHFHSSKNLLFNPSDHSASAANVVLVHCAGSIHIGEQV</sequence>
<reference evidence="3" key="2">
    <citation type="submission" date="2025-08" db="UniProtKB">
        <authorList>
            <consortium name="RefSeq"/>
        </authorList>
    </citation>
    <scope>IDENTIFICATION</scope>
</reference>
<dbReference type="Proteomes" id="UP001652625">
    <property type="component" value="Chromosome 02"/>
</dbReference>
<name>A0ABM4BE34_HYDVU</name>
<dbReference type="PANTHER" id="PTHR46289">
    <property type="entry name" value="52 KDA REPRESSOR OF THE INHIBITOR OF THE PROTEIN KINASE-LIKE PROTEIN-RELATED"/>
    <property type="match status" value="1"/>
</dbReference>
<gene>
    <name evidence="3" type="primary">LOC136076998</name>
</gene>
<dbReference type="InterPro" id="IPR052958">
    <property type="entry name" value="IFN-induced_PKR_regulator"/>
</dbReference>
<evidence type="ECO:0000313" key="2">
    <source>
        <dbReference type="Proteomes" id="UP001652625"/>
    </source>
</evidence>
<evidence type="ECO:0000259" key="1">
    <source>
        <dbReference type="Pfam" id="PF14291"/>
    </source>
</evidence>
<keyword evidence="2" id="KW-1185">Reference proteome</keyword>
<protein>
    <submittedName>
        <fullName evidence="3">52 kDa repressor of the inhibitor of the protein kinase-like</fullName>
    </submittedName>
</protein>
<dbReference type="RefSeq" id="XP_065647218.1">
    <property type="nucleotide sequence ID" value="XM_065791146.1"/>
</dbReference>
<dbReference type="Pfam" id="PF14291">
    <property type="entry name" value="DUF4371"/>
    <property type="match status" value="1"/>
</dbReference>